<dbReference type="CDD" id="cd00118">
    <property type="entry name" value="LysM"/>
    <property type="match status" value="1"/>
</dbReference>
<proteinExistence type="predicted"/>
<dbReference type="InterPro" id="IPR036779">
    <property type="entry name" value="LysM_dom_sf"/>
</dbReference>
<feature type="compositionally biased region" description="Basic and acidic residues" evidence="1">
    <location>
        <begin position="54"/>
        <end position="81"/>
    </location>
</feature>
<dbReference type="OrthoDB" id="2033517at2"/>
<feature type="compositionally biased region" description="Low complexity" evidence="1">
    <location>
        <begin position="151"/>
        <end position="160"/>
    </location>
</feature>
<accession>A0A1I0HIB8</accession>
<feature type="region of interest" description="Disordered" evidence="1">
    <location>
        <begin position="259"/>
        <end position="313"/>
    </location>
</feature>
<evidence type="ECO:0000313" key="3">
    <source>
        <dbReference type="EMBL" id="SET82797.1"/>
    </source>
</evidence>
<organism evidence="3 4">
    <name type="scientific">Oceanobacillus limi</name>
    <dbReference type="NCBI Taxonomy" id="930131"/>
    <lineage>
        <taxon>Bacteria</taxon>
        <taxon>Bacillati</taxon>
        <taxon>Bacillota</taxon>
        <taxon>Bacilli</taxon>
        <taxon>Bacillales</taxon>
        <taxon>Bacillaceae</taxon>
        <taxon>Oceanobacillus</taxon>
    </lineage>
</organism>
<name>A0A1I0HIB8_9BACI</name>
<feature type="region of interest" description="Disordered" evidence="1">
    <location>
        <begin position="50"/>
        <end position="105"/>
    </location>
</feature>
<feature type="compositionally biased region" description="Basic and acidic residues" evidence="1">
    <location>
        <begin position="88"/>
        <end position="101"/>
    </location>
</feature>
<feature type="compositionally biased region" description="Polar residues" evidence="1">
    <location>
        <begin position="268"/>
        <end position="284"/>
    </location>
</feature>
<dbReference type="Gene3D" id="3.10.350.10">
    <property type="entry name" value="LysM domain"/>
    <property type="match status" value="1"/>
</dbReference>
<keyword evidence="4" id="KW-1185">Reference proteome</keyword>
<dbReference type="InterPro" id="IPR014248">
    <property type="entry name" value="Spore_coat_assembly_SafA"/>
</dbReference>
<feature type="compositionally biased region" description="Basic and acidic residues" evidence="1">
    <location>
        <begin position="136"/>
        <end position="150"/>
    </location>
</feature>
<feature type="region of interest" description="Disordered" evidence="1">
    <location>
        <begin position="136"/>
        <end position="160"/>
    </location>
</feature>
<dbReference type="RefSeq" id="WP_090873030.1">
    <property type="nucleotide sequence ID" value="NZ_FOHE01000034.1"/>
</dbReference>
<dbReference type="PROSITE" id="PS51782">
    <property type="entry name" value="LYSM"/>
    <property type="match status" value="1"/>
</dbReference>
<reference evidence="3 4" key="1">
    <citation type="submission" date="2016-10" db="EMBL/GenBank/DDBJ databases">
        <authorList>
            <person name="de Groot N.N."/>
        </authorList>
    </citation>
    <scope>NUCLEOTIDE SEQUENCE [LARGE SCALE GENOMIC DNA]</scope>
    <source>
        <strain evidence="3 4">IBRC-M 10780</strain>
    </source>
</reference>
<dbReference type="Pfam" id="PF01476">
    <property type="entry name" value="LysM"/>
    <property type="match status" value="1"/>
</dbReference>
<evidence type="ECO:0000259" key="2">
    <source>
        <dbReference type="PROSITE" id="PS51782"/>
    </source>
</evidence>
<dbReference type="Proteomes" id="UP000198618">
    <property type="component" value="Unassembled WGS sequence"/>
</dbReference>
<dbReference type="SMART" id="SM00257">
    <property type="entry name" value="LysM"/>
    <property type="match status" value="1"/>
</dbReference>
<evidence type="ECO:0000256" key="1">
    <source>
        <dbReference type="SAM" id="MobiDB-lite"/>
    </source>
</evidence>
<dbReference type="STRING" id="930131.SAMN05216389_13412"/>
<feature type="domain" description="LysM" evidence="2">
    <location>
        <begin position="2"/>
        <end position="47"/>
    </location>
</feature>
<evidence type="ECO:0000313" key="4">
    <source>
        <dbReference type="Proteomes" id="UP000198618"/>
    </source>
</evidence>
<gene>
    <name evidence="3" type="ORF">SAMN05216389_13412</name>
</gene>
<dbReference type="EMBL" id="FOHE01000034">
    <property type="protein sequence ID" value="SET82797.1"/>
    <property type="molecule type" value="Genomic_DNA"/>
</dbReference>
<dbReference type="SUPFAM" id="SSF54106">
    <property type="entry name" value="LysM domain"/>
    <property type="match status" value="1"/>
</dbReference>
<dbReference type="NCBIfam" id="TIGR02899">
    <property type="entry name" value="spore_safA"/>
    <property type="match status" value="1"/>
</dbReference>
<dbReference type="InterPro" id="IPR018392">
    <property type="entry name" value="LysM"/>
</dbReference>
<sequence>MKIHIVQKGDTLWEIAKQYGVDFEEVKQLNSQLSSPDMIMPGMKVKIPTSAKTVKKEAPVKEQQIKEKQKPVTEKPYKDISPKPFPVIKEDDEKPAKEVKPEMPMPQMPQMPLQPMMQMPIMQQEIQQDIHLPKMPEQPKEKPVKKEQPKEQPIQQPVQQPVQQPMVQQPIHMVPCYPVPHPCYPVPIMHPCDQPMYHHQPAVLGPQFQDFESSSSPEFPIQQSMPLQQEMMPKSMHKNDCGCKGSNPMPAQAMGSMQAPYGFDQMQPPFQAQPMSPYPTQQYPQIPDFNQPAYPTPPGYPSFRQEEDESASE</sequence>
<dbReference type="AlphaFoldDB" id="A0A1I0HIB8"/>
<protein>
    <submittedName>
        <fullName evidence="3">Morphogenetic protein associated with SpoVID</fullName>
    </submittedName>
</protein>